<evidence type="ECO:0000313" key="2">
    <source>
        <dbReference type="Proteomes" id="UP000001549"/>
    </source>
</evidence>
<proteinExistence type="predicted"/>
<dbReference type="Proteomes" id="UP000001549">
    <property type="component" value="Chromosome"/>
</dbReference>
<dbReference type="HOGENOM" id="CLU_1793656_0_0_11"/>
<dbReference type="RefSeq" id="WP_013872427.1">
    <property type="nucleotide sequence ID" value="NC_015656.1"/>
</dbReference>
<name>F8AX98_9ACTN</name>
<keyword evidence="2" id="KW-1185">Reference proteome</keyword>
<reference evidence="1 2" key="1">
    <citation type="submission" date="2011-05" db="EMBL/GenBank/DDBJ databases">
        <title>Complete sequence of chromosome of Frankia symbiont of Datisca glomerata.</title>
        <authorList>
            <consortium name="US DOE Joint Genome Institute"/>
            <person name="Lucas S."/>
            <person name="Han J."/>
            <person name="Lapidus A."/>
            <person name="Cheng J.-F."/>
            <person name="Goodwin L."/>
            <person name="Pitluck S."/>
            <person name="Peters L."/>
            <person name="Mikhailova N."/>
            <person name="Chertkov O."/>
            <person name="Teshima H."/>
            <person name="Han C."/>
            <person name="Tapia R."/>
            <person name="Land M."/>
            <person name="Hauser L."/>
            <person name="Kyrpides N."/>
            <person name="Ivanova N."/>
            <person name="Pagani I."/>
            <person name="Berry A."/>
            <person name="Pawlowski K."/>
            <person name="Persson T."/>
            <person name="Vanden Heuvel B."/>
            <person name="Benson D."/>
            <person name="Woyke T."/>
        </authorList>
    </citation>
    <scope>NUCLEOTIDE SEQUENCE [LARGE SCALE GENOMIC DNA]</scope>
    <source>
        <strain evidence="2">4085684</strain>
    </source>
</reference>
<accession>F8AX98</accession>
<protein>
    <submittedName>
        <fullName evidence="1">Uncharacterized protein</fullName>
    </submittedName>
</protein>
<evidence type="ECO:0000313" key="1">
    <source>
        <dbReference type="EMBL" id="AEH08449.1"/>
    </source>
</evidence>
<dbReference type="STRING" id="656024.FsymDg_0943"/>
<dbReference type="KEGG" id="fsy:FsymDg_0943"/>
<dbReference type="EMBL" id="CP002801">
    <property type="protein sequence ID" value="AEH08449.1"/>
    <property type="molecule type" value="Genomic_DNA"/>
</dbReference>
<organism evidence="1 2">
    <name type="scientific">Candidatus Protofrankia datiscae</name>
    <dbReference type="NCBI Taxonomy" id="2716812"/>
    <lineage>
        <taxon>Bacteria</taxon>
        <taxon>Bacillati</taxon>
        <taxon>Actinomycetota</taxon>
        <taxon>Actinomycetes</taxon>
        <taxon>Frankiales</taxon>
        <taxon>Frankiaceae</taxon>
        <taxon>Protofrankia</taxon>
    </lineage>
</organism>
<dbReference type="AlphaFoldDB" id="F8AX98"/>
<sequence>MTAPTLTRPTPPAGAVPAGAPAGYPVGDIAAALRWLAAETLRLHDLVLTGAPAEIPAETSPAGGWEPALTVADVRRLCADRGWSNGRLMLALRRAADDRGTRLPDDEHLKRTVSRWRNGHTGLSVFYADLLGDVFGARFAPGRPPAGPVR</sequence>
<gene>
    <name evidence="1" type="ordered locus">FsymDg_0943</name>
</gene>